<feature type="domain" description="Tyrosine-protein kinase G-rich" evidence="9">
    <location>
        <begin position="336"/>
        <end position="412"/>
    </location>
</feature>
<feature type="domain" description="Polysaccharide chain length determinant N-terminal" evidence="8">
    <location>
        <begin position="2"/>
        <end position="92"/>
    </location>
</feature>
<feature type="coiled-coil region" evidence="6">
    <location>
        <begin position="330"/>
        <end position="357"/>
    </location>
</feature>
<feature type="transmembrane region" description="Helical" evidence="7">
    <location>
        <begin position="17"/>
        <end position="35"/>
    </location>
</feature>
<proteinExistence type="predicted"/>
<keyword evidence="6" id="KW-0175">Coiled coil</keyword>
<dbReference type="InterPro" id="IPR003856">
    <property type="entry name" value="LPS_length_determ_N"/>
</dbReference>
<feature type="transmembrane region" description="Helical" evidence="7">
    <location>
        <begin position="389"/>
        <end position="409"/>
    </location>
</feature>
<evidence type="ECO:0000259" key="9">
    <source>
        <dbReference type="Pfam" id="PF13807"/>
    </source>
</evidence>
<keyword evidence="2" id="KW-1003">Cell membrane</keyword>
<evidence type="ECO:0000259" key="8">
    <source>
        <dbReference type="Pfam" id="PF02706"/>
    </source>
</evidence>
<evidence type="ECO:0000256" key="1">
    <source>
        <dbReference type="ARBA" id="ARBA00004651"/>
    </source>
</evidence>
<keyword evidence="5 7" id="KW-0472">Membrane</keyword>
<evidence type="ECO:0000256" key="2">
    <source>
        <dbReference type="ARBA" id="ARBA00022475"/>
    </source>
</evidence>
<evidence type="ECO:0000313" key="11">
    <source>
        <dbReference type="Proteomes" id="UP000249555"/>
    </source>
</evidence>
<comment type="caution">
    <text evidence="10">The sequence shown here is derived from an EMBL/GenBank/DDBJ whole genome shotgun (WGS) entry which is preliminary data.</text>
</comment>
<dbReference type="AlphaFoldDB" id="A0A2W4Z2M3"/>
<accession>A0A2W4Z2M3</accession>
<dbReference type="GO" id="GO:0004713">
    <property type="term" value="F:protein tyrosine kinase activity"/>
    <property type="evidence" value="ECO:0007669"/>
    <property type="project" value="TreeGrafter"/>
</dbReference>
<dbReference type="InterPro" id="IPR050445">
    <property type="entry name" value="Bact_polysacc_biosynth/exp"/>
</dbReference>
<sequence>MISFADLISAIRHRIRLVLLVGGVVFLAIAALGFTRPRAYTATSSILVDLTERDPVSANSANGSDNSSVLESVIGTQQDIIRSDAVLSDVVQRSPQFQSAALGDTPTERNQNGLTMLRRDLAISSEKGSNVIRLSLTAKSPEAAAKTLNLIVDTFLTKQVTLRSGNARGNAKWYDARTRDVRDRLEAAQSRLSDFQRQHGIVGMNRMDVEADRVRNLSTELVAAQAAAAVAQSKSGSTAQPEVAQSTIVQDLQRESGLQAGKVAELSKTLGPNHPDMLAANAQLAALRGQLASARSVQAQALTAASSAAGRRESSIRADLAAQQTRMLALSGVQDQLNVLQRDVDAARATYDTVRQRYNEATLQSEVSQANASRLDRAVPPTLPSKPNLILWIIAAIVMGAGAGLAAAIGQEMLAPRLRTPSGTASALDLDVIADMTDIKSGTTGWRAPRKEAMA</sequence>
<keyword evidence="4 7" id="KW-1133">Transmembrane helix</keyword>
<dbReference type="GO" id="GO:0005886">
    <property type="term" value="C:plasma membrane"/>
    <property type="evidence" value="ECO:0007669"/>
    <property type="project" value="UniProtKB-SubCell"/>
</dbReference>
<name>A0A2W4Z2M3_9SPHN</name>
<evidence type="ECO:0000256" key="4">
    <source>
        <dbReference type="ARBA" id="ARBA00022989"/>
    </source>
</evidence>
<protein>
    <submittedName>
        <fullName evidence="10">Exopolysaccharide biosynthesis protein</fullName>
    </submittedName>
</protein>
<evidence type="ECO:0000256" key="3">
    <source>
        <dbReference type="ARBA" id="ARBA00022692"/>
    </source>
</evidence>
<dbReference type="Proteomes" id="UP000249555">
    <property type="component" value="Unassembled WGS sequence"/>
</dbReference>
<evidence type="ECO:0000256" key="6">
    <source>
        <dbReference type="SAM" id="Coils"/>
    </source>
</evidence>
<comment type="subcellular location">
    <subcellularLocation>
        <location evidence="1">Cell membrane</location>
        <topology evidence="1">Multi-pass membrane protein</topology>
    </subcellularLocation>
</comment>
<dbReference type="Pfam" id="PF02706">
    <property type="entry name" value="Wzz"/>
    <property type="match status" value="1"/>
</dbReference>
<evidence type="ECO:0000256" key="7">
    <source>
        <dbReference type="SAM" id="Phobius"/>
    </source>
</evidence>
<dbReference type="PANTHER" id="PTHR32309">
    <property type="entry name" value="TYROSINE-PROTEIN KINASE"/>
    <property type="match status" value="1"/>
</dbReference>
<organism evidence="10 11">
    <name type="scientific">Sphingomonas taxi</name>
    <dbReference type="NCBI Taxonomy" id="1549858"/>
    <lineage>
        <taxon>Bacteria</taxon>
        <taxon>Pseudomonadati</taxon>
        <taxon>Pseudomonadota</taxon>
        <taxon>Alphaproteobacteria</taxon>
        <taxon>Sphingomonadales</taxon>
        <taxon>Sphingomonadaceae</taxon>
        <taxon>Sphingomonas</taxon>
    </lineage>
</organism>
<gene>
    <name evidence="10" type="ORF">DI640_02015</name>
</gene>
<evidence type="ECO:0000313" key="10">
    <source>
        <dbReference type="EMBL" id="PZO76354.1"/>
    </source>
</evidence>
<keyword evidence="3 7" id="KW-0812">Transmembrane</keyword>
<dbReference type="PANTHER" id="PTHR32309:SF13">
    <property type="entry name" value="FERRIC ENTEROBACTIN TRANSPORT PROTEIN FEPE"/>
    <property type="match status" value="1"/>
</dbReference>
<evidence type="ECO:0000256" key="5">
    <source>
        <dbReference type="ARBA" id="ARBA00023136"/>
    </source>
</evidence>
<dbReference type="InterPro" id="IPR032807">
    <property type="entry name" value="GNVR"/>
</dbReference>
<dbReference type="EMBL" id="QFMX01000002">
    <property type="protein sequence ID" value="PZO76354.1"/>
    <property type="molecule type" value="Genomic_DNA"/>
</dbReference>
<dbReference type="Pfam" id="PF13807">
    <property type="entry name" value="GNVR"/>
    <property type="match status" value="1"/>
</dbReference>
<reference evidence="10 11" key="1">
    <citation type="submission" date="2017-08" db="EMBL/GenBank/DDBJ databases">
        <title>Infants hospitalized years apart are colonized by the same room-sourced microbial strains.</title>
        <authorList>
            <person name="Brooks B."/>
            <person name="Olm M.R."/>
            <person name="Firek B.A."/>
            <person name="Baker R."/>
            <person name="Thomas B.C."/>
            <person name="Morowitz M.J."/>
            <person name="Banfield J.F."/>
        </authorList>
    </citation>
    <scope>NUCLEOTIDE SEQUENCE [LARGE SCALE GENOMIC DNA]</scope>
    <source>
        <strain evidence="10">S2_018_000_R3_119</strain>
    </source>
</reference>